<proteinExistence type="inferred from homology"/>
<accession>A0A7M7NK21</accession>
<keyword evidence="4 7" id="KW-0862">Zinc</keyword>
<evidence type="ECO:0000256" key="4">
    <source>
        <dbReference type="ARBA" id="ARBA00022833"/>
    </source>
</evidence>
<reference evidence="10" key="1">
    <citation type="submission" date="2015-02" db="EMBL/GenBank/DDBJ databases">
        <title>Genome sequencing for Strongylocentrotus purpuratus.</title>
        <authorList>
            <person name="Murali S."/>
            <person name="Liu Y."/>
            <person name="Vee V."/>
            <person name="English A."/>
            <person name="Wang M."/>
            <person name="Skinner E."/>
            <person name="Han Y."/>
            <person name="Muzny D.M."/>
            <person name="Worley K.C."/>
            <person name="Gibbs R.A."/>
        </authorList>
    </citation>
    <scope>NUCLEOTIDE SEQUENCE</scope>
</reference>
<dbReference type="InterPro" id="IPR036874">
    <property type="entry name" value="Carbonic_anhydrase_sf"/>
</dbReference>
<dbReference type="OMA" id="MPNVAAW"/>
<feature type="binding site" evidence="7">
    <location>
        <position position="117"/>
    </location>
    <ligand>
        <name>Zn(2+)</name>
        <dbReference type="ChEBI" id="CHEBI:29105"/>
    </ligand>
</feature>
<sequence length="275" mass="30477">MQNGGSRRVGRALVQVCRRFSSKPGVTSQTRPFQVGLKPPLAVLVTCMDGRLLPSRIFKAERGELLIIRNPGNFVPHSCKCEPSEGSEAPAFPSGELAGLQLAIQKMAIPDVIVCGHTDCRAGEALRHLPVSRPTGQTGSGSQHSMDLMNNWLRAYGSPALEKYERHMENPAEEVTYEGGGRKGAKLSAVIEDNGKLSKTDRLAQINVLQQLEHLQSYDFIGKRMETDQIRLHATFYDTFSGNVYVFNQKQGRFNFLPTADIDSLSHYIFQLRSS</sequence>
<feature type="binding site" evidence="7">
    <location>
        <position position="49"/>
    </location>
    <ligand>
        <name>Zn(2+)</name>
        <dbReference type="ChEBI" id="CHEBI:29105"/>
    </ligand>
</feature>
<comment type="cofactor">
    <cofactor evidence="7">
        <name>Zn(2+)</name>
        <dbReference type="ChEBI" id="CHEBI:29105"/>
    </cofactor>
    <text evidence="7">Binds 1 zinc ion per subunit.</text>
</comment>
<dbReference type="AlphaFoldDB" id="A0A7M7NK21"/>
<dbReference type="EnsemblMetazoa" id="XM_030981941">
    <property type="protein sequence ID" value="XP_030837801"/>
    <property type="gene ID" value="LOC581001"/>
</dbReference>
<keyword evidence="5 8" id="KW-0456">Lyase</keyword>
<reference evidence="9" key="2">
    <citation type="submission" date="2021-01" db="UniProtKB">
        <authorList>
            <consortium name="EnsemblMetazoa"/>
        </authorList>
    </citation>
    <scope>IDENTIFICATION</scope>
</reference>
<comment type="catalytic activity">
    <reaction evidence="6 8">
        <text>hydrogencarbonate + H(+) = CO2 + H2O</text>
        <dbReference type="Rhea" id="RHEA:10748"/>
        <dbReference type="ChEBI" id="CHEBI:15377"/>
        <dbReference type="ChEBI" id="CHEBI:15378"/>
        <dbReference type="ChEBI" id="CHEBI:16526"/>
        <dbReference type="ChEBI" id="CHEBI:17544"/>
        <dbReference type="EC" id="4.2.1.1"/>
    </reaction>
</comment>
<dbReference type="Gene3D" id="3.40.1050.10">
    <property type="entry name" value="Carbonic anhydrase"/>
    <property type="match status" value="1"/>
</dbReference>
<comment type="similarity">
    <text evidence="1 8">Belongs to the beta-class carbonic anhydrase family.</text>
</comment>
<dbReference type="Proteomes" id="UP000007110">
    <property type="component" value="Unassembled WGS sequence"/>
</dbReference>
<dbReference type="Pfam" id="PF00484">
    <property type="entry name" value="Pro_CA"/>
    <property type="match status" value="1"/>
</dbReference>
<feature type="binding site" evidence="7">
    <location>
        <position position="47"/>
    </location>
    <ligand>
        <name>Zn(2+)</name>
        <dbReference type="ChEBI" id="CHEBI:29105"/>
    </ligand>
</feature>
<dbReference type="GO" id="GO:0008270">
    <property type="term" value="F:zinc ion binding"/>
    <property type="evidence" value="ECO:0007669"/>
    <property type="project" value="UniProtKB-UniRule"/>
</dbReference>
<organism evidence="9 10">
    <name type="scientific">Strongylocentrotus purpuratus</name>
    <name type="common">Purple sea urchin</name>
    <dbReference type="NCBI Taxonomy" id="7668"/>
    <lineage>
        <taxon>Eukaryota</taxon>
        <taxon>Metazoa</taxon>
        <taxon>Echinodermata</taxon>
        <taxon>Eleutherozoa</taxon>
        <taxon>Echinozoa</taxon>
        <taxon>Echinoidea</taxon>
        <taxon>Euechinoidea</taxon>
        <taxon>Echinacea</taxon>
        <taxon>Camarodonta</taxon>
        <taxon>Echinidea</taxon>
        <taxon>Strongylocentrotidae</taxon>
        <taxon>Strongylocentrotus</taxon>
    </lineage>
</organism>
<evidence type="ECO:0000256" key="3">
    <source>
        <dbReference type="ARBA" id="ARBA00022723"/>
    </source>
</evidence>
<evidence type="ECO:0000256" key="7">
    <source>
        <dbReference type="PIRSR" id="PIRSR601765-1"/>
    </source>
</evidence>
<dbReference type="InterPro" id="IPR001765">
    <property type="entry name" value="Carbonic_anhydrase"/>
</dbReference>
<dbReference type="SMART" id="SM00947">
    <property type="entry name" value="Pro_CA"/>
    <property type="match status" value="1"/>
</dbReference>
<dbReference type="FunFam" id="3.40.1050.10:FF:000013">
    <property type="entry name" value="Probable transmembrane carbonic anhydrase"/>
    <property type="match status" value="1"/>
</dbReference>
<feature type="binding site" evidence="7">
    <location>
        <position position="120"/>
    </location>
    <ligand>
        <name>Zn(2+)</name>
        <dbReference type="ChEBI" id="CHEBI:29105"/>
    </ligand>
</feature>
<evidence type="ECO:0000256" key="1">
    <source>
        <dbReference type="ARBA" id="ARBA00006217"/>
    </source>
</evidence>
<evidence type="ECO:0000256" key="5">
    <source>
        <dbReference type="ARBA" id="ARBA00023239"/>
    </source>
</evidence>
<dbReference type="EC" id="4.2.1.1" evidence="2 8"/>
<comment type="function">
    <text evidence="8">Reversible hydration of carbon dioxide.</text>
</comment>
<dbReference type="SUPFAM" id="SSF53056">
    <property type="entry name" value="beta-carbonic anhydrase, cab"/>
    <property type="match status" value="1"/>
</dbReference>
<keyword evidence="10" id="KW-1185">Reference proteome</keyword>
<evidence type="ECO:0000313" key="10">
    <source>
        <dbReference type="Proteomes" id="UP000007110"/>
    </source>
</evidence>
<name>A0A7M7NK21_STRPU</name>
<evidence type="ECO:0000256" key="6">
    <source>
        <dbReference type="ARBA" id="ARBA00048348"/>
    </source>
</evidence>
<dbReference type="InParanoid" id="A0A7M7NK21"/>
<dbReference type="PANTHER" id="PTHR11002:SF76">
    <property type="entry name" value="CARBONIC ANHYDRASE"/>
    <property type="match status" value="1"/>
</dbReference>
<dbReference type="GO" id="GO:0004089">
    <property type="term" value="F:carbonate dehydratase activity"/>
    <property type="evidence" value="ECO:0007669"/>
    <property type="project" value="UniProtKB-UniRule"/>
</dbReference>
<protein>
    <recommendedName>
        <fullName evidence="2 8">Carbonic anhydrase</fullName>
        <ecNumber evidence="2 8">4.2.1.1</ecNumber>
    </recommendedName>
    <alternativeName>
        <fullName evidence="8">Carbonate dehydratase</fullName>
    </alternativeName>
</protein>
<dbReference type="PANTHER" id="PTHR11002">
    <property type="entry name" value="CARBONIC ANHYDRASE"/>
    <property type="match status" value="1"/>
</dbReference>
<dbReference type="GeneID" id="581001"/>
<evidence type="ECO:0000256" key="8">
    <source>
        <dbReference type="RuleBase" id="RU003956"/>
    </source>
</evidence>
<dbReference type="OrthoDB" id="10020193at2759"/>
<evidence type="ECO:0000256" key="2">
    <source>
        <dbReference type="ARBA" id="ARBA00012925"/>
    </source>
</evidence>
<keyword evidence="3 7" id="KW-0479">Metal-binding</keyword>
<evidence type="ECO:0000313" key="9">
    <source>
        <dbReference type="EnsemblMetazoa" id="XP_030837801"/>
    </source>
</evidence>
<dbReference type="RefSeq" id="XP_030837801.1">
    <property type="nucleotide sequence ID" value="XM_030981941.1"/>
</dbReference>